<dbReference type="PROSITE" id="PS50287">
    <property type="entry name" value="SRCR_2"/>
    <property type="match status" value="3"/>
</dbReference>
<dbReference type="Proteomes" id="UP001164746">
    <property type="component" value="Chromosome 3"/>
</dbReference>
<proteinExistence type="predicted"/>
<feature type="signal peptide" evidence="3">
    <location>
        <begin position="1"/>
        <end position="23"/>
    </location>
</feature>
<evidence type="ECO:0000313" key="5">
    <source>
        <dbReference type="EMBL" id="WAQ98232.1"/>
    </source>
</evidence>
<comment type="caution">
    <text evidence="2">Lacks conserved residue(s) required for the propagation of feature annotation.</text>
</comment>
<feature type="disulfide bond" evidence="2">
    <location>
        <begin position="381"/>
        <end position="391"/>
    </location>
</feature>
<accession>A0ABY7DKI6</accession>
<keyword evidence="3" id="KW-0732">Signal</keyword>
<organism evidence="5 6">
    <name type="scientific">Mya arenaria</name>
    <name type="common">Soft-shell clam</name>
    <dbReference type="NCBI Taxonomy" id="6604"/>
    <lineage>
        <taxon>Eukaryota</taxon>
        <taxon>Metazoa</taxon>
        <taxon>Spiralia</taxon>
        <taxon>Lophotrochozoa</taxon>
        <taxon>Mollusca</taxon>
        <taxon>Bivalvia</taxon>
        <taxon>Autobranchia</taxon>
        <taxon>Heteroconchia</taxon>
        <taxon>Euheterodonta</taxon>
        <taxon>Imparidentia</taxon>
        <taxon>Neoheterodontei</taxon>
        <taxon>Myida</taxon>
        <taxon>Myoidea</taxon>
        <taxon>Myidae</taxon>
        <taxon>Mya</taxon>
    </lineage>
</organism>
<keyword evidence="6" id="KW-1185">Reference proteome</keyword>
<evidence type="ECO:0000313" key="6">
    <source>
        <dbReference type="Proteomes" id="UP001164746"/>
    </source>
</evidence>
<feature type="disulfide bond" evidence="2">
    <location>
        <begin position="152"/>
        <end position="162"/>
    </location>
</feature>
<feature type="domain" description="SRCR" evidence="4">
    <location>
        <begin position="197"/>
        <end position="292"/>
    </location>
</feature>
<evidence type="ECO:0000256" key="3">
    <source>
        <dbReference type="SAM" id="SignalP"/>
    </source>
</evidence>
<protein>
    <submittedName>
        <fullName evidence="5">NETR-like protein</fullName>
    </submittedName>
</protein>
<dbReference type="PANTHER" id="PTHR48071:SF18">
    <property type="entry name" value="DELETED IN MALIGNANT BRAIN TUMORS 1 PROTEIN-RELATED"/>
    <property type="match status" value="1"/>
</dbReference>
<dbReference type="SUPFAM" id="SSF56487">
    <property type="entry name" value="SRCR-like"/>
    <property type="match status" value="4"/>
</dbReference>
<reference evidence="5" key="1">
    <citation type="submission" date="2022-11" db="EMBL/GenBank/DDBJ databases">
        <title>Centuries of genome instability and evolution in soft-shell clam transmissible cancer (bioRxiv).</title>
        <authorList>
            <person name="Hart S.F.M."/>
            <person name="Yonemitsu M.A."/>
            <person name="Giersch R.M."/>
            <person name="Beal B.F."/>
            <person name="Arriagada G."/>
            <person name="Davis B.W."/>
            <person name="Ostrander E.A."/>
            <person name="Goff S.P."/>
            <person name="Metzger M.J."/>
        </authorList>
    </citation>
    <scope>NUCLEOTIDE SEQUENCE</scope>
    <source>
        <strain evidence="5">MELC-2E11</strain>
        <tissue evidence="5">Siphon/mantle</tissue>
    </source>
</reference>
<dbReference type="Pfam" id="PF00530">
    <property type="entry name" value="SRCR"/>
    <property type="match status" value="3"/>
</dbReference>
<evidence type="ECO:0000259" key="4">
    <source>
        <dbReference type="PROSITE" id="PS50287"/>
    </source>
</evidence>
<dbReference type="InterPro" id="IPR001190">
    <property type="entry name" value="SRCR"/>
</dbReference>
<gene>
    <name evidence="5" type="ORF">MAR_022605</name>
</gene>
<dbReference type="SMART" id="SM00202">
    <property type="entry name" value="SR"/>
    <property type="match status" value="2"/>
</dbReference>
<dbReference type="Gene3D" id="3.10.250.10">
    <property type="entry name" value="SRCR-like domain"/>
    <property type="match status" value="3"/>
</dbReference>
<feature type="chain" id="PRO_5047351736" evidence="3">
    <location>
        <begin position="24"/>
        <end position="450"/>
    </location>
</feature>
<keyword evidence="1 2" id="KW-1015">Disulfide bond</keyword>
<feature type="disulfide bond" evidence="2">
    <location>
        <begin position="260"/>
        <end position="270"/>
    </location>
</feature>
<feature type="domain" description="SRCR" evidence="4">
    <location>
        <begin position="86"/>
        <end position="182"/>
    </location>
</feature>
<dbReference type="EMBL" id="CP111014">
    <property type="protein sequence ID" value="WAQ98232.1"/>
    <property type="molecule type" value="Genomic_DNA"/>
</dbReference>
<dbReference type="PANTHER" id="PTHR48071">
    <property type="entry name" value="SRCR DOMAIN-CONTAINING PROTEIN"/>
    <property type="match status" value="1"/>
</dbReference>
<sequence>MIFQNLLASTSALLVALVQLGSMDVMGSSKGIKVLPVDLSPSIVYVEKDGIKGFIYPEDWDDNDARVMCKQLGYKSGVALGPWDLVRLQPNATFGAIQVWDRDNYRLVCAEGFDDLAAQAVCRSLGFTYGKSICCSAFGRMEYSIVYSNINCTGIESSILECDYVKYFANCTSEHYASVACSNNPENEEFELKIHQSGKVTTRHFDNSGFICANDFDDTEATVICKEMGYKGGSAYFHSRHTKYSTVPLLGVPWLANIACEGTEKYLGKCGKINWGSVGTCDENRLPAVYCYNKTGFSLALVNGADKDNGLVVFTVDDKEGAICLRDSVTEERQKLAAIVCKQLGYRNGGLLLNGTDAENEFTARKLFPGKSDMFITKIKCKGNESSLAECTFRILEGRYDFPEDWISITLDGCQNSSCYRARSYNRGYAFLNELSCWAGKRRLVVKCFL</sequence>
<evidence type="ECO:0000256" key="2">
    <source>
        <dbReference type="PROSITE-ProRule" id="PRU00196"/>
    </source>
</evidence>
<name>A0ABY7DKI6_MYAAR</name>
<evidence type="ECO:0000256" key="1">
    <source>
        <dbReference type="ARBA" id="ARBA00023157"/>
    </source>
</evidence>
<dbReference type="InterPro" id="IPR036772">
    <property type="entry name" value="SRCR-like_dom_sf"/>
</dbReference>
<feature type="domain" description="SRCR" evidence="4">
    <location>
        <begin position="299"/>
        <end position="391"/>
    </location>
</feature>